<proteinExistence type="inferred from homology"/>
<dbReference type="Gene3D" id="3.30.1320.10">
    <property type="match status" value="1"/>
</dbReference>
<dbReference type="Pfam" id="PF00886">
    <property type="entry name" value="Ribosomal_S16"/>
    <property type="match status" value="1"/>
</dbReference>
<dbReference type="SUPFAM" id="SSF54565">
    <property type="entry name" value="Ribosomal protein S16"/>
    <property type="match status" value="1"/>
</dbReference>
<evidence type="ECO:0000256" key="1">
    <source>
        <dbReference type="ARBA" id="ARBA00022980"/>
    </source>
</evidence>
<keyword evidence="1 3" id="KW-0689">Ribosomal protein</keyword>
<comment type="similarity">
    <text evidence="3">Belongs to the bacterial ribosomal protein bS16 family.</text>
</comment>
<protein>
    <recommendedName>
        <fullName evidence="3">Small ribosomal subunit protein bS16</fullName>
    </recommendedName>
</protein>
<dbReference type="InterPro" id="IPR023803">
    <property type="entry name" value="Ribosomal_bS16_dom_sf"/>
</dbReference>
<sequence length="79" mass="8903">MSVKLRLARMGNKKRAFYRIVAVNSAARRDGRPLEFLGFYNPMVNPAEVKIDTAKVQKWLDQGAEPTDTVRALLKKQAG</sequence>
<dbReference type="RefSeq" id="WP_035068560.1">
    <property type="nucleotide sequence ID" value="NZ_VRYY01000185.1"/>
</dbReference>
<keyword evidence="2 3" id="KW-0687">Ribonucleoprotein</keyword>
<keyword evidence="5" id="KW-1185">Reference proteome</keyword>
<dbReference type="NCBIfam" id="TIGR00002">
    <property type="entry name" value="S16"/>
    <property type="match status" value="1"/>
</dbReference>
<dbReference type="PANTHER" id="PTHR12919">
    <property type="entry name" value="30S RIBOSOMAL PROTEIN S16"/>
    <property type="match status" value="1"/>
</dbReference>
<dbReference type="PANTHER" id="PTHR12919:SF20">
    <property type="entry name" value="SMALL RIBOSOMAL SUBUNIT PROTEIN BS16M"/>
    <property type="match status" value="1"/>
</dbReference>
<dbReference type="GO" id="GO:0005840">
    <property type="term" value="C:ribosome"/>
    <property type="evidence" value="ECO:0007669"/>
    <property type="project" value="UniProtKB-KW"/>
</dbReference>
<comment type="caution">
    <text evidence="4">The sequence shown here is derived from an EMBL/GenBank/DDBJ whole genome shotgun (WGS) entry which is preliminary data.</text>
</comment>
<evidence type="ECO:0000256" key="3">
    <source>
        <dbReference type="HAMAP-Rule" id="MF_00385"/>
    </source>
</evidence>
<evidence type="ECO:0000256" key="2">
    <source>
        <dbReference type="ARBA" id="ARBA00023274"/>
    </source>
</evidence>
<gene>
    <name evidence="3 4" type="primary">rpsP</name>
    <name evidence="4" type="ORF">FVW20_07635</name>
</gene>
<dbReference type="HAMAP" id="MF_00385">
    <property type="entry name" value="Ribosomal_bS16"/>
    <property type="match status" value="1"/>
</dbReference>
<name>A0ABS0J3F0_9BACT</name>
<dbReference type="Proteomes" id="UP001194469">
    <property type="component" value="Unassembled WGS sequence"/>
</dbReference>
<organism evidence="4 5">
    <name type="scientific">Nitratidesulfovibrio oxamicus</name>
    <dbReference type="NCBI Taxonomy" id="32016"/>
    <lineage>
        <taxon>Bacteria</taxon>
        <taxon>Pseudomonadati</taxon>
        <taxon>Thermodesulfobacteriota</taxon>
        <taxon>Desulfovibrionia</taxon>
        <taxon>Desulfovibrionales</taxon>
        <taxon>Desulfovibrionaceae</taxon>
        <taxon>Nitratidesulfovibrio</taxon>
    </lineage>
</organism>
<evidence type="ECO:0000313" key="4">
    <source>
        <dbReference type="EMBL" id="MBG3876891.1"/>
    </source>
</evidence>
<accession>A0ABS0J3F0</accession>
<dbReference type="InterPro" id="IPR000307">
    <property type="entry name" value="Ribosomal_bS16"/>
</dbReference>
<evidence type="ECO:0000313" key="5">
    <source>
        <dbReference type="Proteomes" id="UP001194469"/>
    </source>
</evidence>
<reference evidence="4 5" key="1">
    <citation type="submission" date="2019-08" db="EMBL/GenBank/DDBJ databases">
        <authorList>
            <person name="Luo N."/>
        </authorList>
    </citation>
    <scope>NUCLEOTIDE SEQUENCE [LARGE SCALE GENOMIC DNA]</scope>
    <source>
        <strain evidence="4 5">NCIMB 9442</strain>
    </source>
</reference>
<dbReference type="EMBL" id="VRYY01000185">
    <property type="protein sequence ID" value="MBG3876891.1"/>
    <property type="molecule type" value="Genomic_DNA"/>
</dbReference>